<proteinExistence type="predicted"/>
<sequence length="179" mass="19448">MFLNATSVVADYIVIEVVVTDGVILWTDSKLAFLEVPEFGKISLNSETFVFSKNQVVADVEHVYLINNVVSGDSGLVECSSNRLICITKPCAVSHQMVSVARLAMQDVGLLSFDGHKSPYYGAAPWMTLGFSEVEIWNLSLCRIAATVIAVLYATIKCSTMSFQEWPSPASLLFAVVAG</sequence>
<accession>A0AAN9IG67</accession>
<dbReference type="Proteomes" id="UP001372338">
    <property type="component" value="Unassembled WGS sequence"/>
</dbReference>
<gene>
    <name evidence="1" type="ORF">RIF29_18420</name>
</gene>
<dbReference type="EMBL" id="JAYWIO010000003">
    <property type="protein sequence ID" value="KAK7277269.1"/>
    <property type="molecule type" value="Genomic_DNA"/>
</dbReference>
<organism evidence="1 2">
    <name type="scientific">Crotalaria pallida</name>
    <name type="common">Smooth rattlebox</name>
    <name type="synonym">Crotalaria striata</name>
    <dbReference type="NCBI Taxonomy" id="3830"/>
    <lineage>
        <taxon>Eukaryota</taxon>
        <taxon>Viridiplantae</taxon>
        <taxon>Streptophyta</taxon>
        <taxon>Embryophyta</taxon>
        <taxon>Tracheophyta</taxon>
        <taxon>Spermatophyta</taxon>
        <taxon>Magnoliopsida</taxon>
        <taxon>eudicotyledons</taxon>
        <taxon>Gunneridae</taxon>
        <taxon>Pentapetalae</taxon>
        <taxon>rosids</taxon>
        <taxon>fabids</taxon>
        <taxon>Fabales</taxon>
        <taxon>Fabaceae</taxon>
        <taxon>Papilionoideae</taxon>
        <taxon>50 kb inversion clade</taxon>
        <taxon>genistoids sensu lato</taxon>
        <taxon>core genistoids</taxon>
        <taxon>Crotalarieae</taxon>
        <taxon>Crotalaria</taxon>
    </lineage>
</organism>
<comment type="caution">
    <text evidence="1">The sequence shown here is derived from an EMBL/GenBank/DDBJ whole genome shotgun (WGS) entry which is preliminary data.</text>
</comment>
<dbReference type="AlphaFoldDB" id="A0AAN9IG67"/>
<keyword evidence="2" id="KW-1185">Reference proteome</keyword>
<evidence type="ECO:0000313" key="1">
    <source>
        <dbReference type="EMBL" id="KAK7277269.1"/>
    </source>
</evidence>
<evidence type="ECO:0000313" key="2">
    <source>
        <dbReference type="Proteomes" id="UP001372338"/>
    </source>
</evidence>
<reference evidence="1 2" key="1">
    <citation type="submission" date="2024-01" db="EMBL/GenBank/DDBJ databases">
        <title>The genomes of 5 underutilized Papilionoideae crops provide insights into root nodulation and disease resistanc.</title>
        <authorList>
            <person name="Yuan L."/>
        </authorList>
    </citation>
    <scope>NUCLEOTIDE SEQUENCE [LARGE SCALE GENOMIC DNA]</scope>
    <source>
        <strain evidence="1">ZHUSHIDOU_FW_LH</strain>
        <tissue evidence="1">Leaf</tissue>
    </source>
</reference>
<name>A0AAN9IG67_CROPI</name>
<protein>
    <submittedName>
        <fullName evidence="1">Uncharacterized protein</fullName>
    </submittedName>
</protein>